<dbReference type="RefSeq" id="WP_122908321.1">
    <property type="nucleotide sequence ID" value="NZ_CBCSBE010000001.1"/>
</dbReference>
<evidence type="ECO:0008006" key="3">
    <source>
        <dbReference type="Google" id="ProtNLM"/>
    </source>
</evidence>
<evidence type="ECO:0000313" key="1">
    <source>
        <dbReference type="EMBL" id="RNB75357.1"/>
    </source>
</evidence>
<dbReference type="EMBL" id="RHHR01000010">
    <property type="protein sequence ID" value="RNB75357.1"/>
    <property type="molecule type" value="Genomic_DNA"/>
</dbReference>
<dbReference type="Proteomes" id="UP000282028">
    <property type="component" value="Unassembled WGS sequence"/>
</dbReference>
<accession>A0A3M8CJ22</accession>
<sequence>MTVQITSEGGDTWQIHIDLKSDEYSRKTTPQAVYMNLSKGGKLEQLDLAWKDEGKDSTLDKNQALRAAADFAEEVLGGTMAAGKDTNSHASRVVKVPLYPIVNGITVEDEVAYVMIESSGQIRSFRWVDHAINIDRLPSASGIIALEQAKRAFADQLALELVLDDENGVLQYAASPYRGIDAKTGEAIALTYHYSDELLTLKEDKEPSSLTVEKVKKLSSTYAGLQEAGLKVSTSRTVHPDEAATTSYTATDGASTITLFLDEKTGELLSIQTDEREEPTLPRFTTTRTEAKKRALQFLEDFVHMKKGEYLLRERYLNEDNRRSDDTVGYQLDVFPIHNGVRAAKPILSMEFEREDNVLSKFTTRSFEWHLAATAAVVAKEAAKEKWLEAMPIELHYIFPEVDSPKAEQAKLVFVPAFHAESRSMNAASGEWLETSDW</sequence>
<evidence type="ECO:0000313" key="2">
    <source>
        <dbReference type="Proteomes" id="UP000282028"/>
    </source>
</evidence>
<protein>
    <recommendedName>
        <fullName evidence="3">DUF4901 domain-containing protein</fullName>
    </recommendedName>
</protein>
<proteinExistence type="predicted"/>
<dbReference type="AlphaFoldDB" id="A0A3M8CJ22"/>
<comment type="caution">
    <text evidence="1">The sequence shown here is derived from an EMBL/GenBank/DDBJ whole genome shotgun (WGS) entry which is preliminary data.</text>
</comment>
<gene>
    <name evidence="1" type="ORF">EDM52_07150</name>
</gene>
<name>A0A3M8CJ22_9BACL</name>
<keyword evidence="2" id="KW-1185">Reference proteome</keyword>
<reference evidence="1 2" key="1">
    <citation type="submission" date="2018-10" db="EMBL/GenBank/DDBJ databases">
        <title>Phylogenomics of Brevibacillus.</title>
        <authorList>
            <person name="Dunlap C."/>
        </authorList>
    </citation>
    <scope>NUCLEOTIDE SEQUENCE [LARGE SCALE GENOMIC DNA]</scope>
    <source>
        <strain evidence="1 2">JCM 12215</strain>
    </source>
</reference>
<dbReference type="OrthoDB" id="2468310at2"/>
<organism evidence="1 2">
    <name type="scientific">Brevibacillus invocatus</name>
    <dbReference type="NCBI Taxonomy" id="173959"/>
    <lineage>
        <taxon>Bacteria</taxon>
        <taxon>Bacillati</taxon>
        <taxon>Bacillota</taxon>
        <taxon>Bacilli</taxon>
        <taxon>Bacillales</taxon>
        <taxon>Paenibacillaceae</taxon>
        <taxon>Brevibacillus</taxon>
    </lineage>
</organism>